<comment type="similarity">
    <text evidence="2">Belongs to the TerC family.</text>
</comment>
<dbReference type="InterPro" id="IPR005496">
    <property type="entry name" value="Integral_membrane_TerC"/>
</dbReference>
<dbReference type="NCBIfam" id="TIGR03718">
    <property type="entry name" value="R_switched_Alx"/>
    <property type="match status" value="1"/>
</dbReference>
<proteinExistence type="inferred from homology"/>
<accession>A0A8J6NMQ1</accession>
<comment type="caution">
    <text evidence="7">The sequence shown here is derived from an EMBL/GenBank/DDBJ whole genome shotgun (WGS) entry which is preliminary data.</text>
</comment>
<organism evidence="7 8">
    <name type="scientific">Candidatus Desulfatibia profunda</name>
    <dbReference type="NCBI Taxonomy" id="2841695"/>
    <lineage>
        <taxon>Bacteria</taxon>
        <taxon>Pseudomonadati</taxon>
        <taxon>Thermodesulfobacteriota</taxon>
        <taxon>Desulfobacteria</taxon>
        <taxon>Desulfobacterales</taxon>
        <taxon>Desulfobacterales incertae sedis</taxon>
        <taxon>Candidatus Desulfatibia</taxon>
    </lineage>
</organism>
<keyword evidence="5 6" id="KW-0472">Membrane</keyword>
<feature type="transmembrane region" description="Helical" evidence="6">
    <location>
        <begin position="71"/>
        <end position="93"/>
    </location>
</feature>
<evidence type="ECO:0000256" key="4">
    <source>
        <dbReference type="ARBA" id="ARBA00022989"/>
    </source>
</evidence>
<dbReference type="InterPro" id="IPR022369">
    <property type="entry name" value="Integral_membrane_TerC_rswitch"/>
</dbReference>
<dbReference type="Pfam" id="PF03741">
    <property type="entry name" value="TerC"/>
    <property type="match status" value="1"/>
</dbReference>
<name>A0A8J6NMQ1_9BACT</name>
<dbReference type="EMBL" id="JACNJH010000234">
    <property type="protein sequence ID" value="MBC8362927.1"/>
    <property type="molecule type" value="Genomic_DNA"/>
</dbReference>
<dbReference type="Proteomes" id="UP000603434">
    <property type="component" value="Unassembled WGS sequence"/>
</dbReference>
<keyword evidence="3 6" id="KW-0812">Transmembrane</keyword>
<evidence type="ECO:0000256" key="6">
    <source>
        <dbReference type="SAM" id="Phobius"/>
    </source>
</evidence>
<protein>
    <submittedName>
        <fullName evidence="7">TerC/Alx family metal homeostasis membrane protein</fullName>
    </submittedName>
</protein>
<dbReference type="PANTHER" id="PTHR30238:SF0">
    <property type="entry name" value="THYLAKOID MEMBRANE PROTEIN TERC, CHLOROPLASTIC"/>
    <property type="match status" value="1"/>
</dbReference>
<feature type="transmembrane region" description="Helical" evidence="6">
    <location>
        <begin position="41"/>
        <end position="64"/>
    </location>
</feature>
<feature type="transmembrane region" description="Helical" evidence="6">
    <location>
        <begin position="149"/>
        <end position="169"/>
    </location>
</feature>
<feature type="transmembrane region" description="Helical" evidence="6">
    <location>
        <begin position="181"/>
        <end position="201"/>
    </location>
</feature>
<dbReference type="GO" id="GO:0016020">
    <property type="term" value="C:membrane"/>
    <property type="evidence" value="ECO:0007669"/>
    <property type="project" value="UniProtKB-SubCell"/>
</dbReference>
<feature type="transmembrane region" description="Helical" evidence="6">
    <location>
        <begin position="12"/>
        <end position="29"/>
    </location>
</feature>
<dbReference type="PANTHER" id="PTHR30238">
    <property type="entry name" value="MEMBRANE BOUND PREDICTED REDOX MODULATOR"/>
    <property type="match status" value="1"/>
</dbReference>
<feature type="transmembrane region" description="Helical" evidence="6">
    <location>
        <begin position="247"/>
        <end position="268"/>
    </location>
</feature>
<comment type="subcellular location">
    <subcellularLocation>
        <location evidence="1">Membrane</location>
        <topology evidence="1">Multi-pass membrane protein</topology>
    </subcellularLocation>
</comment>
<dbReference type="AlphaFoldDB" id="A0A8J6NMQ1"/>
<gene>
    <name evidence="7" type="ORF">H8E23_16200</name>
</gene>
<reference evidence="7 8" key="1">
    <citation type="submission" date="2020-08" db="EMBL/GenBank/DDBJ databases">
        <title>Bridging the membrane lipid divide: bacteria of the FCB group superphylum have the potential to synthesize archaeal ether lipids.</title>
        <authorList>
            <person name="Villanueva L."/>
            <person name="Von Meijenfeldt F.A.B."/>
            <person name="Westbye A.B."/>
            <person name="Yadav S."/>
            <person name="Hopmans E.C."/>
            <person name="Dutilh B.E."/>
            <person name="Sinninghe Damste J.S."/>
        </authorList>
    </citation>
    <scope>NUCLEOTIDE SEQUENCE [LARGE SCALE GENOMIC DNA]</scope>
    <source>
        <strain evidence="7">NIOZ-UU30</strain>
    </source>
</reference>
<evidence type="ECO:0000256" key="5">
    <source>
        <dbReference type="ARBA" id="ARBA00023136"/>
    </source>
</evidence>
<evidence type="ECO:0000256" key="1">
    <source>
        <dbReference type="ARBA" id="ARBA00004141"/>
    </source>
</evidence>
<evidence type="ECO:0000313" key="7">
    <source>
        <dbReference type="EMBL" id="MBC8362927.1"/>
    </source>
</evidence>
<evidence type="ECO:0000313" key="8">
    <source>
        <dbReference type="Proteomes" id="UP000603434"/>
    </source>
</evidence>
<feature type="transmembrane region" description="Helical" evidence="6">
    <location>
        <begin position="99"/>
        <end position="117"/>
    </location>
</feature>
<keyword evidence="4 6" id="KW-1133">Transmembrane helix</keyword>
<feature type="transmembrane region" description="Helical" evidence="6">
    <location>
        <begin position="208"/>
        <end position="235"/>
    </location>
</feature>
<evidence type="ECO:0000256" key="3">
    <source>
        <dbReference type="ARBA" id="ARBA00022692"/>
    </source>
</evidence>
<sequence>MHYEHAIKRVMAWVGLALLFNLGVLYFLGPQKALEFFTGYLVEYTLSVDNLFVFIMIFEFFGLTEKQQHKVLNWGIVGAVVFRMLFVVFGITLIHKFHVIIYFFGALLLWSAYKMAFHKERKVNPDKTLLVRWCRKIIPVTGDYDDDKFFLKTAAGLSATPLFVVVLVVESSDIMFAIDSIPAILAITQHPFIVITSNIFAVLGLRSLYFVIAGVMPLFRFLKPGVAVILAFVGAKMLLMDVVDIPTMYSLLFIVAILASSILTSRFIKEKA</sequence>
<evidence type="ECO:0000256" key="2">
    <source>
        <dbReference type="ARBA" id="ARBA00007511"/>
    </source>
</evidence>